<evidence type="ECO:0000313" key="2">
    <source>
        <dbReference type="EMBL" id="ALO42571.1"/>
    </source>
</evidence>
<dbReference type="STRING" id="161398.PP2015_2073"/>
<dbReference type="PANTHER" id="PTHR30336">
    <property type="entry name" value="INNER MEMBRANE PROTEIN, PROBABLE PERMEASE"/>
    <property type="match status" value="1"/>
</dbReference>
<gene>
    <name evidence="2" type="ORF">PP2015_2073</name>
</gene>
<dbReference type="InterPro" id="IPR014729">
    <property type="entry name" value="Rossmann-like_a/b/a_fold"/>
</dbReference>
<sequence>MSKAIVLLGGPNNAQGELSEIVKSRCQTTFEYHLNYPELKILCTGGFGAHFNVTEHAHADYVKAYLKVLGVPHTQFLPIAESRFTLEDALLTQPTLKQAAISEIVLITSSFHMKRAKYIFNRLCPELLLKCVEAPTPVCEHELEKLLAHEIRALQREAENIDMLLADIGTKAQ</sequence>
<organism evidence="2 3">
    <name type="scientific">Pseudoalteromonas phenolica</name>
    <dbReference type="NCBI Taxonomy" id="161398"/>
    <lineage>
        <taxon>Bacteria</taxon>
        <taxon>Pseudomonadati</taxon>
        <taxon>Pseudomonadota</taxon>
        <taxon>Gammaproteobacteria</taxon>
        <taxon>Alteromonadales</taxon>
        <taxon>Pseudoalteromonadaceae</taxon>
        <taxon>Pseudoalteromonas</taxon>
    </lineage>
</organism>
<dbReference type="InterPro" id="IPR003848">
    <property type="entry name" value="DUF218"/>
</dbReference>
<dbReference type="Pfam" id="PF02698">
    <property type="entry name" value="DUF218"/>
    <property type="match status" value="1"/>
</dbReference>
<keyword evidence="3" id="KW-1185">Reference proteome</keyword>
<evidence type="ECO:0000313" key="3">
    <source>
        <dbReference type="Proteomes" id="UP000061457"/>
    </source>
</evidence>
<protein>
    <recommendedName>
        <fullName evidence="1">DUF218 domain-containing protein</fullName>
    </recommendedName>
</protein>
<dbReference type="KEGG" id="pphe:PP2015_2073"/>
<dbReference type="GO" id="GO:0005886">
    <property type="term" value="C:plasma membrane"/>
    <property type="evidence" value="ECO:0007669"/>
    <property type="project" value="TreeGrafter"/>
</dbReference>
<dbReference type="OrthoDB" id="9803573at2"/>
<dbReference type="EMBL" id="CP013187">
    <property type="protein sequence ID" value="ALO42571.1"/>
    <property type="molecule type" value="Genomic_DNA"/>
</dbReference>
<dbReference type="AlphaFoldDB" id="A0A0S2K2M6"/>
<reference evidence="2 3" key="1">
    <citation type="submission" date="2015-11" db="EMBL/GenBank/DDBJ databases">
        <authorList>
            <person name="Zhang Y."/>
            <person name="Guo Z."/>
        </authorList>
    </citation>
    <scope>NUCLEOTIDE SEQUENCE [LARGE SCALE GENOMIC DNA]</scope>
    <source>
        <strain evidence="2 3">KCTC 12086</strain>
    </source>
</reference>
<dbReference type="RefSeq" id="WP_058030230.1">
    <property type="nucleotide sequence ID" value="NZ_CP013187.1"/>
</dbReference>
<evidence type="ECO:0000259" key="1">
    <source>
        <dbReference type="Pfam" id="PF02698"/>
    </source>
</evidence>
<name>A0A0S2K2M6_9GAMM</name>
<dbReference type="InterPro" id="IPR051599">
    <property type="entry name" value="Cell_Envelope_Assoc"/>
</dbReference>
<proteinExistence type="predicted"/>
<accession>A0A0S2K2M6</accession>
<feature type="domain" description="DUF218" evidence="1">
    <location>
        <begin position="4"/>
        <end position="145"/>
    </location>
</feature>
<dbReference type="PATRIC" id="fig|161398.10.peg.2108"/>
<dbReference type="PANTHER" id="PTHR30336:SF20">
    <property type="entry name" value="DUF218 DOMAIN-CONTAINING PROTEIN"/>
    <property type="match status" value="1"/>
</dbReference>
<dbReference type="Proteomes" id="UP000061457">
    <property type="component" value="Chromosome I"/>
</dbReference>
<dbReference type="Gene3D" id="3.40.50.620">
    <property type="entry name" value="HUPs"/>
    <property type="match status" value="1"/>
</dbReference>
<dbReference type="CDD" id="cd06259">
    <property type="entry name" value="YdcF-like"/>
    <property type="match status" value="1"/>
</dbReference>